<dbReference type="AlphaFoldDB" id="A0A2X2J1Z6"/>
<evidence type="ECO:0000313" key="2">
    <source>
        <dbReference type="EMBL" id="SPZ86451.1"/>
    </source>
</evidence>
<evidence type="ECO:0000259" key="1">
    <source>
        <dbReference type="Pfam" id="PF17155"/>
    </source>
</evidence>
<dbReference type="InterPro" id="IPR033420">
    <property type="entry name" value="GAPES1"/>
</dbReference>
<organism evidence="2 3">
    <name type="scientific">Shigella boydii</name>
    <dbReference type="NCBI Taxonomy" id="621"/>
    <lineage>
        <taxon>Bacteria</taxon>
        <taxon>Pseudomonadati</taxon>
        <taxon>Pseudomonadota</taxon>
        <taxon>Gammaproteobacteria</taxon>
        <taxon>Enterobacterales</taxon>
        <taxon>Enterobacteriaceae</taxon>
        <taxon>Shigella</taxon>
    </lineage>
</organism>
<dbReference type="Proteomes" id="UP000251799">
    <property type="component" value="Unassembled WGS sequence"/>
</dbReference>
<feature type="domain" description="Gammaproteobacterial periplasmic sensor" evidence="1">
    <location>
        <begin position="1"/>
        <end position="151"/>
    </location>
</feature>
<reference evidence="2 3" key="1">
    <citation type="submission" date="2018-06" db="EMBL/GenBank/DDBJ databases">
        <authorList>
            <consortium name="Pathogen Informatics"/>
            <person name="Doyle S."/>
        </authorList>
    </citation>
    <scope>NUCLEOTIDE SEQUENCE [LARGE SCALE GENOMIC DNA]</scope>
    <source>
        <strain evidence="2 3">NCTC8576</strain>
    </source>
</reference>
<sequence length="163" mass="19190">MAEEKFHYYLDLNDRYVYFYEPVNVEYFAMNNWSFLQSGSIGIDRKDIEKVFTGRTVLSSIYQDQRTKQNVMSLLTPVYVAGQLKGIVLLDINKNNLRNIFYTHDRPLLWRFLNVTLTDTDSGRDIIINQSEDNLFQYVSYVHDLPGGMRCTGNSGHYHLFFF</sequence>
<accession>A0A2X2J1Z6</accession>
<proteinExistence type="predicted"/>
<protein>
    <submittedName>
        <fullName evidence="2">Diguanylate cyclase</fullName>
    </submittedName>
</protein>
<dbReference type="Gene3D" id="3.30.450.20">
    <property type="entry name" value="PAS domain"/>
    <property type="match status" value="1"/>
</dbReference>
<name>A0A2X2J1Z6_SHIBO</name>
<evidence type="ECO:0000313" key="3">
    <source>
        <dbReference type="Proteomes" id="UP000251799"/>
    </source>
</evidence>
<dbReference type="EMBL" id="UAUR01000006">
    <property type="protein sequence ID" value="SPZ86451.1"/>
    <property type="molecule type" value="Genomic_DNA"/>
</dbReference>
<gene>
    <name evidence="2" type="ORF">NCTC8576_03434</name>
</gene>
<dbReference type="Pfam" id="PF17155">
    <property type="entry name" value="GAPES1"/>
    <property type="match status" value="1"/>
</dbReference>